<evidence type="ECO:0000259" key="8">
    <source>
        <dbReference type="PROSITE" id="PS50240"/>
    </source>
</evidence>
<feature type="region of interest" description="Disordered" evidence="6">
    <location>
        <begin position="70"/>
        <end position="115"/>
    </location>
</feature>
<dbReference type="InterPro" id="IPR001254">
    <property type="entry name" value="Trypsin_dom"/>
</dbReference>
<feature type="signal peptide" evidence="7">
    <location>
        <begin position="1"/>
        <end position="21"/>
    </location>
</feature>
<dbReference type="AlphaFoldDB" id="A0A224XDU5"/>
<dbReference type="Gene3D" id="2.40.10.10">
    <property type="entry name" value="Trypsin-like serine proteases"/>
    <property type="match status" value="2"/>
</dbReference>
<proteinExistence type="predicted"/>
<evidence type="ECO:0000313" key="9">
    <source>
        <dbReference type="EMBL" id="JAW10625.1"/>
    </source>
</evidence>
<evidence type="ECO:0000256" key="7">
    <source>
        <dbReference type="SAM" id="SignalP"/>
    </source>
</evidence>
<evidence type="ECO:0000256" key="6">
    <source>
        <dbReference type="SAM" id="MobiDB-lite"/>
    </source>
</evidence>
<dbReference type="Pfam" id="PF00089">
    <property type="entry name" value="Trypsin"/>
    <property type="match status" value="1"/>
</dbReference>
<evidence type="ECO:0000256" key="5">
    <source>
        <dbReference type="ARBA" id="ARBA00076468"/>
    </source>
</evidence>
<accession>A0A224XDU5</accession>
<dbReference type="InterPro" id="IPR009003">
    <property type="entry name" value="Peptidase_S1_PA"/>
</dbReference>
<dbReference type="SMART" id="SM00020">
    <property type="entry name" value="Tryp_SPc"/>
    <property type="match status" value="1"/>
</dbReference>
<dbReference type="GO" id="GO:0005576">
    <property type="term" value="C:extracellular region"/>
    <property type="evidence" value="ECO:0007669"/>
    <property type="project" value="UniProtKB-SubCell"/>
</dbReference>
<dbReference type="InterPro" id="IPR001314">
    <property type="entry name" value="Peptidase_S1A"/>
</dbReference>
<keyword evidence="7" id="KW-0732">Signal</keyword>
<dbReference type="GO" id="GO:0006508">
    <property type="term" value="P:proteolysis"/>
    <property type="evidence" value="ECO:0007669"/>
    <property type="project" value="InterPro"/>
</dbReference>
<organism evidence="9">
    <name type="scientific">Panstrongylus lignarius</name>
    <dbReference type="NCBI Taxonomy" id="156445"/>
    <lineage>
        <taxon>Eukaryota</taxon>
        <taxon>Metazoa</taxon>
        <taxon>Ecdysozoa</taxon>
        <taxon>Arthropoda</taxon>
        <taxon>Hexapoda</taxon>
        <taxon>Insecta</taxon>
        <taxon>Pterygota</taxon>
        <taxon>Neoptera</taxon>
        <taxon>Paraneoptera</taxon>
        <taxon>Hemiptera</taxon>
        <taxon>Heteroptera</taxon>
        <taxon>Panheteroptera</taxon>
        <taxon>Cimicomorpha</taxon>
        <taxon>Reduviidae</taxon>
        <taxon>Triatominae</taxon>
        <taxon>Panstrongylus</taxon>
    </lineage>
</organism>
<dbReference type="PANTHER" id="PTHR24258">
    <property type="entry name" value="SERINE PROTEASE-RELATED"/>
    <property type="match status" value="1"/>
</dbReference>
<evidence type="ECO:0000256" key="4">
    <source>
        <dbReference type="ARBA" id="ARBA00068096"/>
    </source>
</evidence>
<keyword evidence="2" id="KW-0964">Secreted</keyword>
<dbReference type="InterPro" id="IPR041515">
    <property type="entry name" value="PPAF-2-like_Clip"/>
</dbReference>
<sequence length="394" mass="42708">MFIPLLLSIFLLSLNSLQCNGQEQAQNEDDCVCVPYYQCEEGKVITTGEGLLDFRLKTCTGIEVCCQLPDDTTGGDSTDRGPLDGGARTETPVTDSTPTREPPTPDTGNVQGPSVPAISGGEGCGRRRFAGEGNNIDNSLRITGPAGYPEETFYGEVPWMVRLLFMDNGQINDTFLMCGGALITPSVVLTAAHCVNNINNNQMVVRAGDWNIQQNFEPIAPQDRNVIRTILHPEFNSRNLANDIALIGLESPMRLTQTVDIVCTPDAQRVVNGSACLASGWGKNELSRYGTYQDTLRKVSLPLIDKAECQTKLRKTKLGKYFTLLPGFLCAGGSQNSDTCEGDGGGPLYCPIQSEPDRFAVVGVISWGIDCGKGNPAVFADVNHYMPWIKQQIS</sequence>
<comment type="subcellular location">
    <subcellularLocation>
        <location evidence="1">Secreted</location>
    </subcellularLocation>
</comment>
<reference evidence="9" key="1">
    <citation type="journal article" date="2018" name="PLoS Negl. Trop. Dis.">
        <title>An insight into the salivary gland and fat body transcriptome of Panstrongylus lignarius (Hemiptera: Heteroptera), the main vector of Chagas disease in Peru.</title>
        <authorList>
            <person name="Nevoa J.C."/>
            <person name="Mendes M.T."/>
            <person name="da Silva M.V."/>
            <person name="Soares S.C."/>
            <person name="Oliveira C.J.F."/>
            <person name="Ribeiro J.M.C."/>
        </authorList>
    </citation>
    <scope>NUCLEOTIDE SEQUENCE</scope>
</reference>
<dbReference type="FunFam" id="2.40.10.10:FF:000038">
    <property type="entry name" value="Serine protease"/>
    <property type="match status" value="1"/>
</dbReference>
<dbReference type="PANTHER" id="PTHR24258:SF129">
    <property type="entry name" value="LP15124P-RELATED"/>
    <property type="match status" value="1"/>
</dbReference>
<feature type="chain" id="PRO_5013144078" description="Phenoloxidase-activating factor 2" evidence="7">
    <location>
        <begin position="22"/>
        <end position="394"/>
    </location>
</feature>
<protein>
    <recommendedName>
        <fullName evidence="4">Phenoloxidase-activating factor 2</fullName>
    </recommendedName>
    <alternativeName>
        <fullName evidence="5">Prophenoloxidase-activating factor II</fullName>
    </alternativeName>
</protein>
<evidence type="ECO:0000256" key="3">
    <source>
        <dbReference type="ARBA" id="ARBA00023157"/>
    </source>
</evidence>
<dbReference type="SUPFAM" id="SSF50494">
    <property type="entry name" value="Trypsin-like serine proteases"/>
    <property type="match status" value="1"/>
</dbReference>
<dbReference type="EMBL" id="GFTR01005801">
    <property type="protein sequence ID" value="JAW10625.1"/>
    <property type="molecule type" value="Transcribed_RNA"/>
</dbReference>
<dbReference type="InterPro" id="IPR043504">
    <property type="entry name" value="Peptidase_S1_PA_chymotrypsin"/>
</dbReference>
<dbReference type="Pfam" id="PF18322">
    <property type="entry name" value="CLIP_1"/>
    <property type="match status" value="1"/>
</dbReference>
<name>A0A224XDU5_9HEMI</name>
<dbReference type="PROSITE" id="PS50240">
    <property type="entry name" value="TRYPSIN_DOM"/>
    <property type="match status" value="1"/>
</dbReference>
<keyword evidence="3" id="KW-1015">Disulfide bond</keyword>
<dbReference type="CDD" id="cd00190">
    <property type="entry name" value="Tryp_SPc"/>
    <property type="match status" value="1"/>
</dbReference>
<dbReference type="PRINTS" id="PR00722">
    <property type="entry name" value="CHYMOTRYPSIN"/>
</dbReference>
<evidence type="ECO:0000256" key="2">
    <source>
        <dbReference type="ARBA" id="ARBA00022525"/>
    </source>
</evidence>
<evidence type="ECO:0000256" key="1">
    <source>
        <dbReference type="ARBA" id="ARBA00004613"/>
    </source>
</evidence>
<feature type="domain" description="Peptidase S1" evidence="8">
    <location>
        <begin position="118"/>
        <end position="394"/>
    </location>
</feature>
<dbReference type="InterPro" id="IPR018114">
    <property type="entry name" value="TRYPSIN_HIS"/>
</dbReference>
<dbReference type="PROSITE" id="PS00134">
    <property type="entry name" value="TRYPSIN_HIS"/>
    <property type="match status" value="1"/>
</dbReference>
<dbReference type="GO" id="GO:0004252">
    <property type="term" value="F:serine-type endopeptidase activity"/>
    <property type="evidence" value="ECO:0007669"/>
    <property type="project" value="InterPro"/>
</dbReference>